<dbReference type="CDD" id="cd02799">
    <property type="entry name" value="tRNA_bind_EMAP-II_like"/>
    <property type="match status" value="1"/>
</dbReference>
<proteinExistence type="predicted"/>
<keyword evidence="2 3" id="KW-0694">RNA-binding</keyword>
<dbReference type="Gene3D" id="2.40.50.140">
    <property type="entry name" value="Nucleic acid-binding proteins"/>
    <property type="match status" value="1"/>
</dbReference>
<dbReference type="Pfam" id="PF01588">
    <property type="entry name" value="tRNA_bind"/>
    <property type="match status" value="1"/>
</dbReference>
<dbReference type="PANTHER" id="PTHR11586:SF33">
    <property type="entry name" value="AMINOACYL TRNA SYNTHASE COMPLEX-INTERACTING MULTIFUNCTIONAL PROTEIN 1"/>
    <property type="match status" value="1"/>
</dbReference>
<evidence type="ECO:0000256" key="2">
    <source>
        <dbReference type="ARBA" id="ARBA00022884"/>
    </source>
</evidence>
<evidence type="ECO:0000256" key="1">
    <source>
        <dbReference type="ARBA" id="ARBA00022555"/>
    </source>
</evidence>
<dbReference type="SUPFAM" id="SSF50249">
    <property type="entry name" value="Nucleic acid-binding proteins"/>
    <property type="match status" value="1"/>
</dbReference>
<reference evidence="6" key="1">
    <citation type="submission" date="2021-01" db="EMBL/GenBank/DDBJ databases">
        <authorList>
            <person name="Corre E."/>
            <person name="Pelletier E."/>
            <person name="Niang G."/>
            <person name="Scheremetjew M."/>
            <person name="Finn R."/>
            <person name="Kale V."/>
            <person name="Holt S."/>
            <person name="Cochrane G."/>
            <person name="Meng A."/>
            <person name="Brown T."/>
            <person name="Cohen L."/>
        </authorList>
    </citation>
    <scope>NUCLEOTIDE SEQUENCE</scope>
    <source>
        <strain evidence="6">CCAC1681</strain>
    </source>
</reference>
<feature type="region of interest" description="Disordered" evidence="4">
    <location>
        <begin position="171"/>
        <end position="234"/>
    </location>
</feature>
<sequence>MGISVKVDSATSVAGKTVALVVAYAGVGDKIGVAEGAAAGSIELDAGPDGKLEGLATVCKYVASLASESVAKQLAGASPEDEAMISEWLARASAEYGVANEVGDDKLVELDAHLATRSFVATRGAVSLADLAAYGTTHGALLSMAQEKRNALVHLTRWCDHVGAVSGGARSFGAVPFPRAEPMDLSPPVEDKKAKERAGAKKDDGKKDEAKKKDDGKSKSAPGGDKPDADAVAAARAAKKAAKAAKDAAKGKAPAAQMAKKEITVDVLDIKVGTITRAWEHPGADKLWVESIDVGEAKERQVVSGLRAFKTKEQMEGARVLVLCNVKKGPLRDEMSEGMVMCASDEAHTTVDFVTPPAGAPNGERVRFAGFEGEPVEVLVPKKKMFEACAPKLRTNDEGVACYDGVPFMTSAGACASSLKQAFIK</sequence>
<dbReference type="SUPFAM" id="SSF47616">
    <property type="entry name" value="GST C-terminal domain-like"/>
    <property type="match status" value="1"/>
</dbReference>
<evidence type="ECO:0000256" key="3">
    <source>
        <dbReference type="PROSITE-ProRule" id="PRU00209"/>
    </source>
</evidence>
<evidence type="ECO:0000259" key="5">
    <source>
        <dbReference type="PROSITE" id="PS50886"/>
    </source>
</evidence>
<gene>
    <name evidence="6" type="ORF">MSP1401_LOCUS6124</name>
</gene>
<dbReference type="PROSITE" id="PS50886">
    <property type="entry name" value="TRBD"/>
    <property type="match status" value="1"/>
</dbReference>
<feature type="domain" description="TRNA-binding" evidence="5">
    <location>
        <begin position="264"/>
        <end position="367"/>
    </location>
</feature>
<feature type="compositionally biased region" description="Low complexity" evidence="4">
    <location>
        <begin position="219"/>
        <end position="234"/>
    </location>
</feature>
<keyword evidence="1 3" id="KW-0820">tRNA-binding</keyword>
<feature type="compositionally biased region" description="Basic and acidic residues" evidence="4">
    <location>
        <begin position="189"/>
        <end position="218"/>
    </location>
</feature>
<dbReference type="InterPro" id="IPR012340">
    <property type="entry name" value="NA-bd_OB-fold"/>
</dbReference>
<evidence type="ECO:0000313" key="6">
    <source>
        <dbReference type="EMBL" id="CAD8440093.1"/>
    </source>
</evidence>
<organism evidence="6">
    <name type="scientific">Micromonas pusilla</name>
    <name type="common">Picoplanktonic green alga</name>
    <name type="synonym">Chromulina pusilla</name>
    <dbReference type="NCBI Taxonomy" id="38833"/>
    <lineage>
        <taxon>Eukaryota</taxon>
        <taxon>Viridiplantae</taxon>
        <taxon>Chlorophyta</taxon>
        <taxon>Mamiellophyceae</taxon>
        <taxon>Mamiellales</taxon>
        <taxon>Mamiellaceae</taxon>
        <taxon>Micromonas</taxon>
    </lineage>
</organism>
<dbReference type="AlphaFoldDB" id="A0A7S0D395"/>
<name>A0A7S0D395_MICPS</name>
<dbReference type="InterPro" id="IPR002547">
    <property type="entry name" value="tRNA-bd_dom"/>
</dbReference>
<dbReference type="PANTHER" id="PTHR11586">
    <property type="entry name" value="TRNA-AMINOACYLATION COFACTOR ARC1 FAMILY MEMBER"/>
    <property type="match status" value="1"/>
</dbReference>
<accession>A0A7S0D395</accession>
<evidence type="ECO:0000256" key="4">
    <source>
        <dbReference type="SAM" id="MobiDB-lite"/>
    </source>
</evidence>
<dbReference type="InterPro" id="IPR036282">
    <property type="entry name" value="Glutathione-S-Trfase_C_sf"/>
</dbReference>
<dbReference type="GO" id="GO:0000049">
    <property type="term" value="F:tRNA binding"/>
    <property type="evidence" value="ECO:0007669"/>
    <property type="project" value="UniProtKB-UniRule"/>
</dbReference>
<dbReference type="InterPro" id="IPR051270">
    <property type="entry name" value="Tyrosine-tRNA_ligase_regulator"/>
</dbReference>
<protein>
    <recommendedName>
        <fullName evidence="5">tRNA-binding domain-containing protein</fullName>
    </recommendedName>
</protein>
<dbReference type="EMBL" id="HBEN01007483">
    <property type="protein sequence ID" value="CAD8440093.1"/>
    <property type="molecule type" value="Transcribed_RNA"/>
</dbReference>
<dbReference type="Gene3D" id="1.20.1050.130">
    <property type="match status" value="1"/>
</dbReference>